<dbReference type="OrthoDB" id="3067340at2759"/>
<dbReference type="EMBL" id="AACS02000002">
    <property type="protein sequence ID" value="EAU88869.2"/>
    <property type="molecule type" value="Genomic_DNA"/>
</dbReference>
<dbReference type="eggNOG" id="ENOG502SVAK">
    <property type="taxonomic scope" value="Eukaryota"/>
</dbReference>
<dbReference type="GeneID" id="6009674"/>
<name>A8NF04_COPC7</name>
<sequence length="855" mass="97189">MGVANVGQICIKRVKGEGRKSLQIYKGKVPAAEMNVYYNHDAARVILEANIARASQEETNRPILLSDIDPDQLAVTQFDNPLTYRLTPQEDRDNEAYFRVIGVLCSKVLPPFHSTPKIRTMQHLRNLRQFVKLTGLGSPSFDLVGDAMVSILKLFKHTLGEDGLTGVEPKLYEGEVALDFHARYFTDREAAPQEKHVPFDERVDPRGILETLRGTRLIHGPDNRVEYCIKVIDPDGTTRYEPYDPACIKEGDIVEVTCAFKCVPIKDRRYRFLPALRAVTLLESCVRKESETTREQSRSQCDVIKTLPPARLLKRKSLFLNSTEKKPRSEIHGEPELNMAIDHGPQRIRDGRPLVIPKEVLKVVVENAGIFDLKSLGGTNRKLRSLTRTEVDRRVLVLIDSFSLDPQSTLLLLRNASAYISGSAVLAVIDPGMFEPGDLDIYVPMAHAHEVWVYLWQRRNRGWGQLIDDDDFVRAGLPIPDDEYCGIPGIAAIWYFKHANTGKVINVIVTRTRQVKSYPVRNLFLHIYPYSSALPAIIRFHSTVVMNVISYFGVVALYGSLTRARVGFTTKEGRLSGRDLRCLEKYRERGYVIYRDSRLEGFVGKFQLLVSLLTDHHRSRTALMYVNNKVTDERFYDSGEVAVLLDAELRVEGWREWIHSSHLQVRPPPCNHPKCTKDGTCEPSTVWFGCTNCFRLNMRCSHHDSFMMMLLAEAFPRYALERLITIQGQYHGYHAHARSKAGRPIGAIKGLQNVAHQMKAVVAGDEAYNGNSAKTALKDLQRYTFELAIGRSELQRRLYSLEAMIEDMASVIYGVRVSKKETAEKGMERLERMMEGRRGDVWMDMPDTCYGEHSI</sequence>
<comment type="caution">
    <text evidence="1">The sequence shown here is derived from an EMBL/GenBank/DDBJ whole genome shotgun (WGS) entry which is preliminary data.</text>
</comment>
<proteinExistence type="predicted"/>
<keyword evidence="2" id="KW-1185">Reference proteome</keyword>
<dbReference type="InParanoid" id="A8NF04"/>
<dbReference type="HOGENOM" id="CLU_016778_0_0_1"/>
<evidence type="ECO:0000313" key="1">
    <source>
        <dbReference type="EMBL" id="EAU88869.2"/>
    </source>
</evidence>
<dbReference type="Proteomes" id="UP000001861">
    <property type="component" value="Unassembled WGS sequence"/>
</dbReference>
<dbReference type="RefSeq" id="XP_001833180.2">
    <property type="nucleotide sequence ID" value="XM_001833128.2"/>
</dbReference>
<dbReference type="VEuPathDB" id="FungiDB:CC1G_01242"/>
<reference evidence="1 2" key="1">
    <citation type="journal article" date="2010" name="Proc. Natl. Acad. Sci. U.S.A.">
        <title>Insights into evolution of multicellular fungi from the assembled chromosomes of the mushroom Coprinopsis cinerea (Coprinus cinereus).</title>
        <authorList>
            <person name="Stajich J.E."/>
            <person name="Wilke S.K."/>
            <person name="Ahren D."/>
            <person name="Au C.H."/>
            <person name="Birren B.W."/>
            <person name="Borodovsky M."/>
            <person name="Burns C."/>
            <person name="Canback B."/>
            <person name="Casselton L.A."/>
            <person name="Cheng C.K."/>
            <person name="Deng J."/>
            <person name="Dietrich F.S."/>
            <person name="Fargo D.C."/>
            <person name="Farman M.L."/>
            <person name="Gathman A.C."/>
            <person name="Goldberg J."/>
            <person name="Guigo R."/>
            <person name="Hoegger P.J."/>
            <person name="Hooker J.B."/>
            <person name="Huggins A."/>
            <person name="James T.Y."/>
            <person name="Kamada T."/>
            <person name="Kilaru S."/>
            <person name="Kodira C."/>
            <person name="Kues U."/>
            <person name="Kupfer D."/>
            <person name="Kwan H.S."/>
            <person name="Lomsadze A."/>
            <person name="Li W."/>
            <person name="Lilly W.W."/>
            <person name="Ma L.J."/>
            <person name="Mackey A.J."/>
            <person name="Manning G."/>
            <person name="Martin F."/>
            <person name="Muraguchi H."/>
            <person name="Natvig D.O."/>
            <person name="Palmerini H."/>
            <person name="Ramesh M.A."/>
            <person name="Rehmeyer C.J."/>
            <person name="Roe B.A."/>
            <person name="Shenoy N."/>
            <person name="Stanke M."/>
            <person name="Ter-Hovhannisyan V."/>
            <person name="Tunlid A."/>
            <person name="Velagapudi R."/>
            <person name="Vision T.J."/>
            <person name="Zeng Q."/>
            <person name="Zolan M.E."/>
            <person name="Pukkila P.J."/>
        </authorList>
    </citation>
    <scope>NUCLEOTIDE SEQUENCE [LARGE SCALE GENOMIC DNA]</scope>
    <source>
        <strain evidence="2">Okayama-7 / 130 / ATCC MYA-4618 / FGSC 9003</strain>
    </source>
</reference>
<protein>
    <submittedName>
        <fullName evidence="1">Uncharacterized protein</fullName>
    </submittedName>
</protein>
<evidence type="ECO:0000313" key="2">
    <source>
        <dbReference type="Proteomes" id="UP000001861"/>
    </source>
</evidence>
<accession>A8NF04</accession>
<gene>
    <name evidence="1" type="ORF">CC1G_01242</name>
</gene>
<dbReference type="AlphaFoldDB" id="A8NF04"/>
<organism evidence="1 2">
    <name type="scientific">Coprinopsis cinerea (strain Okayama-7 / 130 / ATCC MYA-4618 / FGSC 9003)</name>
    <name type="common">Inky cap fungus</name>
    <name type="synonym">Hormographiella aspergillata</name>
    <dbReference type="NCBI Taxonomy" id="240176"/>
    <lineage>
        <taxon>Eukaryota</taxon>
        <taxon>Fungi</taxon>
        <taxon>Dikarya</taxon>
        <taxon>Basidiomycota</taxon>
        <taxon>Agaricomycotina</taxon>
        <taxon>Agaricomycetes</taxon>
        <taxon>Agaricomycetidae</taxon>
        <taxon>Agaricales</taxon>
        <taxon>Agaricineae</taxon>
        <taxon>Psathyrellaceae</taxon>
        <taxon>Coprinopsis</taxon>
    </lineage>
</organism>
<dbReference type="KEGG" id="cci:CC1G_01242"/>